<dbReference type="EMBL" id="JH716827">
    <property type="protein sequence ID" value="EFO12328.1"/>
    <property type="molecule type" value="Genomic_DNA"/>
</dbReference>
<dbReference type="InParanoid" id="A0A1S0TE17"/>
<accession>A0A1S0TE17</accession>
<name>A0A1S0TE17_LOALO</name>
<proteinExistence type="predicted"/>
<sequence>IIDLIENLVCIQMKKEPESFFDHHFLFTCQLVPSPGIPLIQAQDGKTSLS</sequence>
<dbReference type="KEGG" id="loa:LOAG_16205"/>
<dbReference type="AlphaFoldDB" id="A0A1S0TE17"/>
<reference evidence="1" key="1">
    <citation type="submission" date="2012-04" db="EMBL/GenBank/DDBJ databases">
        <title>The Genome Sequence of Loa loa.</title>
        <authorList>
            <consortium name="The Broad Institute Genome Sequencing Platform"/>
            <consortium name="Broad Institute Genome Sequencing Center for Infectious Disease"/>
            <person name="Nutman T.B."/>
            <person name="Fink D.L."/>
            <person name="Russ C."/>
            <person name="Young S."/>
            <person name="Zeng Q."/>
            <person name="Gargeya S."/>
            <person name="Alvarado L."/>
            <person name="Berlin A."/>
            <person name="Chapman S.B."/>
            <person name="Chen Z."/>
            <person name="Freedman E."/>
            <person name="Gellesch M."/>
            <person name="Goldberg J."/>
            <person name="Griggs A."/>
            <person name="Gujja S."/>
            <person name="Heilman E.R."/>
            <person name="Heiman D."/>
            <person name="Howarth C."/>
            <person name="Mehta T."/>
            <person name="Neiman D."/>
            <person name="Pearson M."/>
            <person name="Roberts A."/>
            <person name="Saif S."/>
            <person name="Shea T."/>
            <person name="Shenoy N."/>
            <person name="Sisk P."/>
            <person name="Stolte C."/>
            <person name="Sykes S."/>
            <person name="White J."/>
            <person name="Yandava C."/>
            <person name="Haas B."/>
            <person name="Henn M.R."/>
            <person name="Nusbaum C."/>
            <person name="Birren B."/>
        </authorList>
    </citation>
    <scope>NUCLEOTIDE SEQUENCE [LARGE SCALE GENOMIC DNA]</scope>
</reference>
<evidence type="ECO:0000313" key="1">
    <source>
        <dbReference type="EMBL" id="EFO12328.1"/>
    </source>
</evidence>
<dbReference type="GeneID" id="9953703"/>
<organism evidence="1">
    <name type="scientific">Loa loa</name>
    <name type="common">Eye worm</name>
    <name type="synonym">Filaria loa</name>
    <dbReference type="NCBI Taxonomy" id="7209"/>
    <lineage>
        <taxon>Eukaryota</taxon>
        <taxon>Metazoa</taxon>
        <taxon>Ecdysozoa</taxon>
        <taxon>Nematoda</taxon>
        <taxon>Chromadorea</taxon>
        <taxon>Rhabditida</taxon>
        <taxon>Spirurina</taxon>
        <taxon>Spiruromorpha</taxon>
        <taxon>Filarioidea</taxon>
        <taxon>Onchocercidae</taxon>
        <taxon>Loa</taxon>
    </lineage>
</organism>
<feature type="non-terminal residue" evidence="1">
    <location>
        <position position="50"/>
    </location>
</feature>
<feature type="non-terminal residue" evidence="1">
    <location>
        <position position="1"/>
    </location>
</feature>
<dbReference type="OrthoDB" id="10570793at2759"/>
<dbReference type="RefSeq" id="XP_003151741.1">
    <property type="nucleotide sequence ID" value="XM_003151693.1"/>
</dbReference>
<protein>
    <submittedName>
        <fullName evidence="1">Uncharacterized protein</fullName>
    </submittedName>
</protein>
<dbReference type="CTD" id="9953703"/>
<gene>
    <name evidence="1" type="ORF">LOAG_16205</name>
</gene>